<dbReference type="AlphaFoldDB" id="A0A6H1U9D3"/>
<dbReference type="GO" id="GO:0009507">
    <property type="term" value="C:chloroplast"/>
    <property type="evidence" value="ECO:0007669"/>
    <property type="project" value="UniProtKB-SubCell"/>
</dbReference>
<gene>
    <name evidence="8 10" type="primary">rpl4</name>
</gene>
<evidence type="ECO:0000256" key="4">
    <source>
        <dbReference type="ARBA" id="ARBA00022884"/>
    </source>
</evidence>
<dbReference type="GO" id="GO:0006412">
    <property type="term" value="P:translation"/>
    <property type="evidence" value="ECO:0007669"/>
    <property type="project" value="UniProtKB-UniRule"/>
</dbReference>
<reference evidence="10" key="1">
    <citation type="submission" date="2020-03" db="EMBL/GenBank/DDBJ databases">
        <title>Complete organellar genome analysis of the invasive marine red alga Caulacanthus okamurae (Caulacanthaceae, Rhodophyta) from Moss Landing, California, USA.</title>
        <authorList>
            <person name="Hughey J.R."/>
        </authorList>
    </citation>
    <scope>NUCLEOTIDE SEQUENCE</scope>
</reference>
<feature type="region of interest" description="Disordered" evidence="9">
    <location>
        <begin position="40"/>
        <end position="72"/>
    </location>
</feature>
<comment type="subcellular location">
    <subcellularLocation>
        <location evidence="8">Plastid</location>
        <location evidence="8">Chloroplast</location>
    </subcellularLocation>
</comment>
<dbReference type="SUPFAM" id="SSF52166">
    <property type="entry name" value="Ribosomal protein L4"/>
    <property type="match status" value="1"/>
</dbReference>
<dbReference type="PANTHER" id="PTHR10746">
    <property type="entry name" value="50S RIBOSOMAL PROTEIN L4"/>
    <property type="match status" value="1"/>
</dbReference>
<dbReference type="InterPro" id="IPR023574">
    <property type="entry name" value="Ribosomal_uL4_dom_sf"/>
</dbReference>
<keyword evidence="3 8" id="KW-0699">rRNA-binding</keyword>
<keyword evidence="5 8" id="KW-0689">Ribosomal protein</keyword>
<dbReference type="GO" id="GO:0003735">
    <property type="term" value="F:structural constituent of ribosome"/>
    <property type="evidence" value="ECO:0007669"/>
    <property type="project" value="InterPro"/>
</dbReference>
<organism evidence="10">
    <name type="scientific">Caulacanthus okamurae</name>
    <dbReference type="NCBI Taxonomy" id="152008"/>
    <lineage>
        <taxon>Eukaryota</taxon>
        <taxon>Rhodophyta</taxon>
        <taxon>Florideophyceae</taxon>
        <taxon>Rhodymeniophycidae</taxon>
        <taxon>Gigartinales</taxon>
        <taxon>Caulacanthaceae</taxon>
        <taxon>Caulacanthus</taxon>
    </lineage>
</organism>
<feature type="compositionally biased region" description="Basic residues" evidence="9">
    <location>
        <begin position="55"/>
        <end position="66"/>
    </location>
</feature>
<dbReference type="GeneID" id="54615656"/>
<protein>
    <recommendedName>
        <fullName evidence="7 8">Large ribosomal subunit protein uL4c</fullName>
    </recommendedName>
</protein>
<evidence type="ECO:0000256" key="3">
    <source>
        <dbReference type="ARBA" id="ARBA00022730"/>
    </source>
</evidence>
<dbReference type="RefSeq" id="YP_009774046.1">
    <property type="nucleotide sequence ID" value="NC_047434.1"/>
</dbReference>
<dbReference type="Pfam" id="PF00573">
    <property type="entry name" value="Ribosomal_L4"/>
    <property type="match status" value="1"/>
</dbReference>
<keyword evidence="6 8" id="KW-0687">Ribonucleoprotein</keyword>
<dbReference type="GO" id="GO:0005840">
    <property type="term" value="C:ribosome"/>
    <property type="evidence" value="ECO:0007669"/>
    <property type="project" value="UniProtKB-KW"/>
</dbReference>
<evidence type="ECO:0000256" key="9">
    <source>
        <dbReference type="SAM" id="MobiDB-lite"/>
    </source>
</evidence>
<keyword evidence="4 8" id="KW-0694">RNA-binding</keyword>
<comment type="subunit">
    <text evidence="8">Part of the 50S ribosomal subunit.</text>
</comment>
<dbReference type="Gene3D" id="3.40.1370.10">
    <property type="match status" value="1"/>
</dbReference>
<geneLocation type="chloroplast" evidence="10"/>
<keyword evidence="10" id="KW-0934">Plastid</keyword>
<name>A0A6H1U9D3_9FLOR</name>
<dbReference type="GO" id="GO:0019843">
    <property type="term" value="F:rRNA binding"/>
    <property type="evidence" value="ECO:0007669"/>
    <property type="project" value="UniProtKB-UniRule"/>
</dbReference>
<dbReference type="InterPro" id="IPR002136">
    <property type="entry name" value="Ribosomal_uL4"/>
</dbReference>
<dbReference type="HAMAP" id="MF_01328_B">
    <property type="entry name" value="Ribosomal_uL4_B"/>
    <property type="match status" value="1"/>
</dbReference>
<evidence type="ECO:0000256" key="5">
    <source>
        <dbReference type="ARBA" id="ARBA00022980"/>
    </source>
</evidence>
<proteinExistence type="inferred from homology"/>
<dbReference type="GO" id="GO:1990904">
    <property type="term" value="C:ribonucleoprotein complex"/>
    <property type="evidence" value="ECO:0007669"/>
    <property type="project" value="UniProtKB-KW"/>
</dbReference>
<dbReference type="InterPro" id="IPR013005">
    <property type="entry name" value="Ribosomal_uL4-like"/>
</dbReference>
<dbReference type="NCBIfam" id="TIGR03953">
    <property type="entry name" value="rplD_bact"/>
    <property type="match status" value="1"/>
</dbReference>
<comment type="function">
    <text evidence="1 8">Probably binds the 23S rRNA.</text>
</comment>
<dbReference type="EMBL" id="MT193838">
    <property type="protein sequence ID" value="QIZ74663.1"/>
    <property type="molecule type" value="Genomic_DNA"/>
</dbReference>
<evidence type="ECO:0000256" key="2">
    <source>
        <dbReference type="ARBA" id="ARBA00010528"/>
    </source>
</evidence>
<dbReference type="PANTHER" id="PTHR10746:SF17">
    <property type="entry name" value="LARGE RIBOSOMAL SUBUNIT PROTEIN UL4C"/>
    <property type="match status" value="1"/>
</dbReference>
<accession>A0A6H1U9D3</accession>
<keyword evidence="10" id="KW-0150">Chloroplast</keyword>
<evidence type="ECO:0000256" key="6">
    <source>
        <dbReference type="ARBA" id="ARBA00023274"/>
    </source>
</evidence>
<evidence type="ECO:0000256" key="7">
    <source>
        <dbReference type="ARBA" id="ARBA00035208"/>
    </source>
</evidence>
<evidence type="ECO:0000256" key="8">
    <source>
        <dbReference type="HAMAP-Rule" id="MF_01328"/>
    </source>
</evidence>
<sequence length="208" mass="23534">MNEKKLKPNIQIETNKQIKTDNNNIYIIHRALIQQLHNKRQGTVNTKTRSEVRGGGRKPWKQKGTGRARAGSIRSPLWKGGGVIFGPQNKNYQIKVNRKEKKIALNSLIHNKLGCTTLVESFPDYTEKPSTKKALNYIESIGIKTNITKTLLIVDSKNKNLHLSTRNLKNFELIKADQINIVALLKADQIIITSKALNIINEVYNGKN</sequence>
<evidence type="ECO:0000256" key="1">
    <source>
        <dbReference type="ARBA" id="ARBA00004083"/>
    </source>
</evidence>
<comment type="similarity">
    <text evidence="2 8">Belongs to the universal ribosomal protein uL4 family.</text>
</comment>
<evidence type="ECO:0000313" key="10">
    <source>
        <dbReference type="EMBL" id="QIZ74663.1"/>
    </source>
</evidence>